<evidence type="ECO:0000259" key="4">
    <source>
        <dbReference type="Pfam" id="PF05592"/>
    </source>
</evidence>
<feature type="domain" description="Alpha-L-rhamnosidase C-terminal" evidence="7">
    <location>
        <begin position="783"/>
        <end position="857"/>
    </location>
</feature>
<dbReference type="InterPro" id="IPR016007">
    <property type="entry name" value="Alpha_rhamnosid"/>
</dbReference>
<dbReference type="KEGG" id="aarc:G127AT_03785"/>
<sequence length="887" mass="96015">MALPPITQHDRRTTVAELRSGFDPRLLGVPLDPVALRWRVESDDPDARQLGAQLRLRTDGGDWIERAPFAGEASIDVLDAPLAPREMRDYAVRVATPAGWSEWSAPLRVEGGHGPEGLGADVVDIPSEIGGPVPVFRREFDVPFVVRRARLRISALGVYAARINGAAASDEVLAPGWTSYQERILVDTLDVTALLVPGRNAISIAVADGWYRGRFGFAGRTAIYGDRIGPVARLELEGDDGRTLAVATDDDWRGGFGAVRAASLYDGTRIDLALAADASITGFDDREWMPVSIVPVQPARFRPRGVAPVRAVAELPMTAAPRGTATALDAGQNISGWVRLVVDGRAGDVVTVRHAEVLEPDGALHTAALRTARATDEYVLDRDGRVELEPVFTFHGFRHAEVTGAEVIDAVAVAISSDLARRGRFSSSHATLDRFHENVVWSQRDNFVSVPTDCPQRDERLGWTGDAQAFAPTANTLFDTESFWASWLRDLEIDQTDEGGVASVVPNIIFPGDMQMAVPDTDTMGRAAWADAAAIVPLAVYDSFGGDRVLAAQLRSMRRWVDHLRRRAGQQVLLPEEPFQYGDWLDPDAPADRPWDAKVPARYVANAYYVRSARLLARAERRLGEDAAASEHEALADRVAGAVWAEWGGIAADTQTGAALALEFDLAPDAERGRIADALAANVRAERGRIATGFVGTSLVLFALSRTGHIAEAYEMLLRRDAPSWLYQVDRGATTVWERWDAIKLDGSIHSGDLDSGDDGGMISFNHYAYGAMVDWVYRNVAGLEPVEPGYRTVRVGPRPASALRAARAEIDTAYGPLAIDWRLDDDGCLDAELTVPFGVTAELDLPTTVDSVVTVDGEQAPGALRHGIHRISVTAPAVIAVDAPAS</sequence>
<gene>
    <name evidence="8" type="ORF">G127AT_03785</name>
</gene>
<evidence type="ECO:0000313" key="9">
    <source>
        <dbReference type="Proteomes" id="UP000671914"/>
    </source>
</evidence>
<evidence type="ECO:0000313" key="8">
    <source>
        <dbReference type="EMBL" id="QTX05358.1"/>
    </source>
</evidence>
<dbReference type="GO" id="GO:0005975">
    <property type="term" value="P:carbohydrate metabolic process"/>
    <property type="evidence" value="ECO:0007669"/>
    <property type="project" value="InterPro"/>
</dbReference>
<dbReference type="Gene3D" id="1.50.10.10">
    <property type="match status" value="1"/>
</dbReference>
<dbReference type="Pfam" id="PF17390">
    <property type="entry name" value="Bac_rhamnosid_C"/>
    <property type="match status" value="1"/>
</dbReference>
<keyword evidence="9" id="KW-1185">Reference proteome</keyword>
<dbReference type="EC" id="3.2.1.40" evidence="2"/>
<dbReference type="Pfam" id="PF25788">
    <property type="entry name" value="Ig_Rha78A_N"/>
    <property type="match status" value="1"/>
</dbReference>
<dbReference type="InterPro" id="IPR035396">
    <property type="entry name" value="Bac_rhamnosid6H"/>
</dbReference>
<evidence type="ECO:0000259" key="5">
    <source>
        <dbReference type="Pfam" id="PF08531"/>
    </source>
</evidence>
<evidence type="ECO:0000259" key="7">
    <source>
        <dbReference type="Pfam" id="PF17390"/>
    </source>
</evidence>
<dbReference type="Gene3D" id="2.60.420.10">
    <property type="entry name" value="Maltose phosphorylase, domain 3"/>
    <property type="match status" value="1"/>
</dbReference>
<keyword evidence="3 8" id="KW-0378">Hydrolase</keyword>
<dbReference type="InterPro" id="IPR008928">
    <property type="entry name" value="6-hairpin_glycosidase_sf"/>
</dbReference>
<proteinExistence type="predicted"/>
<dbReference type="InterPro" id="IPR035398">
    <property type="entry name" value="Bac_rhamnosid_C"/>
</dbReference>
<dbReference type="Proteomes" id="UP000671914">
    <property type="component" value="Chromosome"/>
</dbReference>
<accession>A0A975FMT7</accession>
<name>A0A975FMT7_9MICO</name>
<dbReference type="GO" id="GO:0030596">
    <property type="term" value="F:alpha-L-rhamnosidase activity"/>
    <property type="evidence" value="ECO:0007669"/>
    <property type="project" value="UniProtKB-EC"/>
</dbReference>
<comment type="catalytic activity">
    <reaction evidence="1">
        <text>Hydrolysis of terminal non-reducing alpha-L-rhamnose residues in alpha-L-rhamnosides.</text>
        <dbReference type="EC" id="3.2.1.40"/>
    </reaction>
</comment>
<evidence type="ECO:0000256" key="3">
    <source>
        <dbReference type="ARBA" id="ARBA00022801"/>
    </source>
</evidence>
<dbReference type="AlphaFoldDB" id="A0A975FMT7"/>
<feature type="domain" description="Bacterial alpha-L-rhamnosidase N-terminal" evidence="5">
    <location>
        <begin position="146"/>
        <end position="311"/>
    </location>
</feature>
<dbReference type="InterPro" id="IPR013737">
    <property type="entry name" value="Bac_rhamnosid_N"/>
</dbReference>
<dbReference type="InterPro" id="IPR012341">
    <property type="entry name" value="6hp_glycosidase-like_sf"/>
</dbReference>
<dbReference type="Gene3D" id="2.60.120.260">
    <property type="entry name" value="Galactose-binding domain-like"/>
    <property type="match status" value="2"/>
</dbReference>
<dbReference type="PANTHER" id="PTHR33307:SF6">
    <property type="entry name" value="ALPHA-RHAMNOSIDASE (EUROFUNG)-RELATED"/>
    <property type="match status" value="1"/>
</dbReference>
<dbReference type="EMBL" id="CP071696">
    <property type="protein sequence ID" value="QTX05358.1"/>
    <property type="molecule type" value="Genomic_DNA"/>
</dbReference>
<feature type="domain" description="Alpha-L-rhamnosidase concanavalin-like" evidence="4">
    <location>
        <begin position="324"/>
        <end position="406"/>
    </location>
</feature>
<feature type="domain" description="Alpha-L-rhamnosidase six-hairpin glycosidase" evidence="6">
    <location>
        <begin position="422"/>
        <end position="781"/>
    </location>
</feature>
<reference evidence="8" key="1">
    <citation type="submission" date="2021-03" db="EMBL/GenBank/DDBJ databases">
        <title>Agromyces archimandritus sp. nov., isolated from the cockroach Archimandrita tessellata.</title>
        <authorList>
            <person name="Guzman J."/>
            <person name="Ortuzar M."/>
            <person name="Poehlein A."/>
            <person name="Daniel R."/>
            <person name="Trujillo M."/>
            <person name="Vilcinskas A."/>
        </authorList>
    </citation>
    <scope>NUCLEOTIDE SEQUENCE</scope>
    <source>
        <strain evidence="8">G127AT</strain>
    </source>
</reference>
<dbReference type="Pfam" id="PF08531">
    <property type="entry name" value="Bac_rhamnosid_N"/>
    <property type="match status" value="1"/>
</dbReference>
<dbReference type="PANTHER" id="PTHR33307">
    <property type="entry name" value="ALPHA-RHAMNOSIDASE (EUROFUNG)"/>
    <property type="match status" value="1"/>
</dbReference>
<organism evidence="8 9">
    <name type="scientific">Agromyces archimandritae</name>
    <dbReference type="NCBI Taxonomy" id="2781962"/>
    <lineage>
        <taxon>Bacteria</taxon>
        <taxon>Bacillati</taxon>
        <taxon>Actinomycetota</taxon>
        <taxon>Actinomycetes</taxon>
        <taxon>Micrococcales</taxon>
        <taxon>Microbacteriaceae</taxon>
        <taxon>Agromyces</taxon>
    </lineage>
</organism>
<dbReference type="Pfam" id="PF17389">
    <property type="entry name" value="Bac_rhamnosid6H"/>
    <property type="match status" value="1"/>
</dbReference>
<evidence type="ECO:0000256" key="1">
    <source>
        <dbReference type="ARBA" id="ARBA00001445"/>
    </source>
</evidence>
<dbReference type="SUPFAM" id="SSF48208">
    <property type="entry name" value="Six-hairpin glycosidases"/>
    <property type="match status" value="1"/>
</dbReference>
<dbReference type="Pfam" id="PF05592">
    <property type="entry name" value="Bac_rhamnosid"/>
    <property type="match status" value="1"/>
</dbReference>
<evidence type="ECO:0000256" key="2">
    <source>
        <dbReference type="ARBA" id="ARBA00012652"/>
    </source>
</evidence>
<protein>
    <recommendedName>
        <fullName evidence="2">alpha-L-rhamnosidase</fullName>
        <ecNumber evidence="2">3.2.1.40</ecNumber>
    </recommendedName>
</protein>
<evidence type="ECO:0000259" key="6">
    <source>
        <dbReference type="Pfam" id="PF17389"/>
    </source>
</evidence>
<dbReference type="RefSeq" id="WP_210900037.1">
    <property type="nucleotide sequence ID" value="NZ_CP071696.1"/>
</dbReference>
<dbReference type="InterPro" id="IPR008902">
    <property type="entry name" value="Rhamnosid_concanavalin"/>
</dbReference>